<dbReference type="Proteomes" id="UP000199548">
    <property type="component" value="Unassembled WGS sequence"/>
</dbReference>
<keyword evidence="3" id="KW-1185">Reference proteome</keyword>
<keyword evidence="1" id="KW-0812">Transmembrane</keyword>
<name>A0A1I3FSC0_9BURK</name>
<protein>
    <submittedName>
        <fullName evidence="2">Uncharacterized protein</fullName>
    </submittedName>
</protein>
<accession>A0A1I3FSC0</accession>
<keyword evidence="1" id="KW-0472">Membrane</keyword>
<feature type="transmembrane region" description="Helical" evidence="1">
    <location>
        <begin position="119"/>
        <end position="142"/>
    </location>
</feature>
<keyword evidence="1" id="KW-1133">Transmembrane helix</keyword>
<feature type="transmembrane region" description="Helical" evidence="1">
    <location>
        <begin position="151"/>
        <end position="170"/>
    </location>
</feature>
<evidence type="ECO:0000313" key="3">
    <source>
        <dbReference type="Proteomes" id="UP000199548"/>
    </source>
</evidence>
<dbReference type="RefSeq" id="WP_143098029.1">
    <property type="nucleotide sequence ID" value="NZ_CP041745.1"/>
</dbReference>
<gene>
    <name evidence="2" type="ORF">SAMN05192543_10285</name>
</gene>
<dbReference type="EMBL" id="FOQU01000002">
    <property type="protein sequence ID" value="SFI13821.1"/>
    <property type="molecule type" value="Genomic_DNA"/>
</dbReference>
<feature type="transmembrane region" description="Helical" evidence="1">
    <location>
        <begin position="80"/>
        <end position="107"/>
    </location>
</feature>
<evidence type="ECO:0000313" key="2">
    <source>
        <dbReference type="EMBL" id="SFI13821.1"/>
    </source>
</evidence>
<reference evidence="2 3" key="1">
    <citation type="submission" date="2016-10" db="EMBL/GenBank/DDBJ databases">
        <authorList>
            <person name="de Groot N.N."/>
        </authorList>
    </citation>
    <scope>NUCLEOTIDE SEQUENCE [LARGE SCALE GENOMIC DNA]</scope>
    <source>
        <strain evidence="2 3">LMG 23650</strain>
    </source>
</reference>
<proteinExistence type="predicted"/>
<sequence>MNSSGVGCRKRCLRKALKKYAQRLLRERRIAFACGYPLYASVVRYDNHGPHVHHCPHPTVSIPFHQFDECMKEDITPRNIVSIIAWIVIAIVIVVIFARMGVGLIVYADDLARELLADYGLQGWALVAIPLLCCFVAGWLAWRYLRGSRRFFALLVCAGLIGDIALRVVAPNVEGLVREFGQPACHTSKVDAYRSRCSF</sequence>
<dbReference type="STRING" id="420953.SAMN05192543_10285"/>
<dbReference type="AlphaFoldDB" id="A0A1I3FSC0"/>
<evidence type="ECO:0000256" key="1">
    <source>
        <dbReference type="SAM" id="Phobius"/>
    </source>
</evidence>
<organism evidence="2 3">
    <name type="scientific">Paraburkholderia megapolitana</name>
    <dbReference type="NCBI Taxonomy" id="420953"/>
    <lineage>
        <taxon>Bacteria</taxon>
        <taxon>Pseudomonadati</taxon>
        <taxon>Pseudomonadota</taxon>
        <taxon>Betaproteobacteria</taxon>
        <taxon>Burkholderiales</taxon>
        <taxon>Burkholderiaceae</taxon>
        <taxon>Paraburkholderia</taxon>
    </lineage>
</organism>